<protein>
    <submittedName>
        <fullName evidence="2">Uncharacterized protein</fullName>
    </submittedName>
</protein>
<keyword evidence="1" id="KW-1133">Transmembrane helix</keyword>
<dbReference type="AlphaFoldDB" id="A0A7S3IXX2"/>
<keyword evidence="1" id="KW-0812">Transmembrane</keyword>
<reference evidence="2" key="1">
    <citation type="submission" date="2021-01" db="EMBL/GenBank/DDBJ databases">
        <authorList>
            <person name="Corre E."/>
            <person name="Pelletier E."/>
            <person name="Niang G."/>
            <person name="Scheremetjew M."/>
            <person name="Finn R."/>
            <person name="Kale V."/>
            <person name="Holt S."/>
            <person name="Cochrane G."/>
            <person name="Meng A."/>
            <person name="Brown T."/>
            <person name="Cohen L."/>
        </authorList>
    </citation>
    <scope>NUCLEOTIDE SEQUENCE</scope>
    <source>
        <strain evidence="2">S3</strain>
    </source>
</reference>
<proteinExistence type="predicted"/>
<accession>A0A7S3IXX2</accession>
<evidence type="ECO:0000313" key="2">
    <source>
        <dbReference type="EMBL" id="CAE0335934.1"/>
    </source>
</evidence>
<evidence type="ECO:0000256" key="1">
    <source>
        <dbReference type="SAM" id="Phobius"/>
    </source>
</evidence>
<organism evidence="2">
    <name type="scientific">Strombidium inclinatum</name>
    <dbReference type="NCBI Taxonomy" id="197538"/>
    <lineage>
        <taxon>Eukaryota</taxon>
        <taxon>Sar</taxon>
        <taxon>Alveolata</taxon>
        <taxon>Ciliophora</taxon>
        <taxon>Intramacronucleata</taxon>
        <taxon>Spirotrichea</taxon>
        <taxon>Oligotrichia</taxon>
        <taxon>Strombidiidae</taxon>
        <taxon>Strombidium</taxon>
    </lineage>
</organism>
<dbReference type="EMBL" id="HBIH01041153">
    <property type="protein sequence ID" value="CAE0335934.1"/>
    <property type="molecule type" value="Transcribed_RNA"/>
</dbReference>
<gene>
    <name evidence="2" type="ORF">SINC0208_LOCUS16573</name>
</gene>
<feature type="transmembrane region" description="Helical" evidence="1">
    <location>
        <begin position="69"/>
        <end position="88"/>
    </location>
</feature>
<sequence length="167" mass="18882">MPASKTSLQGLVAEVADELNQVLLQGLHRLLLWITMVTEPEHEVTDVLLESEPVLPSWLPTLPADLVDALLLVQGLLVFVGFIVEFVVTRRLRPRVLPLFLHLPLLDGIRSEVRLVLLVDLIYFGTVIEILALFFVDTTGETGPILREFLLFILYLPFFFILLTLLL</sequence>
<name>A0A7S3IXX2_9SPIT</name>
<feature type="transmembrane region" description="Helical" evidence="1">
    <location>
        <begin position="115"/>
        <end position="136"/>
    </location>
</feature>
<keyword evidence="1" id="KW-0472">Membrane</keyword>
<feature type="transmembrane region" description="Helical" evidence="1">
    <location>
        <begin position="148"/>
        <end position="166"/>
    </location>
</feature>